<dbReference type="SUPFAM" id="SSF53187">
    <property type="entry name" value="Zn-dependent exopeptidases"/>
    <property type="match status" value="1"/>
</dbReference>
<dbReference type="NCBIfam" id="TIGR01891">
    <property type="entry name" value="amidohydrolases"/>
    <property type="match status" value="1"/>
</dbReference>
<dbReference type="PIRSF" id="PIRSF005962">
    <property type="entry name" value="Pept_M20D_amidohydro"/>
    <property type="match status" value="1"/>
</dbReference>
<keyword evidence="1 4" id="KW-0378">Hydrolase</keyword>
<dbReference type="GO" id="GO:0050118">
    <property type="term" value="F:N-acetyldiaminopimelate deacetylase activity"/>
    <property type="evidence" value="ECO:0007669"/>
    <property type="project" value="UniProtKB-ARBA"/>
</dbReference>
<dbReference type="PANTHER" id="PTHR11014">
    <property type="entry name" value="PEPTIDASE M20 FAMILY MEMBER"/>
    <property type="match status" value="1"/>
</dbReference>
<dbReference type="Pfam" id="PF07687">
    <property type="entry name" value="M20_dimer"/>
    <property type="match status" value="1"/>
</dbReference>
<protein>
    <submittedName>
        <fullName evidence="4">Amidohydrolase</fullName>
    </submittedName>
</protein>
<dbReference type="PANTHER" id="PTHR11014:SF63">
    <property type="entry name" value="METALLOPEPTIDASE, PUTATIVE (AFU_ORTHOLOGUE AFUA_6G09600)-RELATED"/>
    <property type="match status" value="1"/>
</dbReference>
<evidence type="ECO:0000256" key="2">
    <source>
        <dbReference type="PIRSR" id="PIRSR005962-1"/>
    </source>
</evidence>
<feature type="domain" description="Peptidase M20 dimerisation" evidence="3">
    <location>
        <begin position="182"/>
        <end position="275"/>
    </location>
</feature>
<feature type="binding site" evidence="2">
    <location>
        <position position="103"/>
    </location>
    <ligand>
        <name>Mn(2+)</name>
        <dbReference type="ChEBI" id="CHEBI:29035"/>
        <label>2</label>
    </ligand>
</feature>
<dbReference type="EMBL" id="CP016428">
    <property type="protein sequence ID" value="ANW00163.1"/>
    <property type="molecule type" value="Genomic_DNA"/>
</dbReference>
<keyword evidence="2" id="KW-0479">Metal-binding</keyword>
<dbReference type="InterPro" id="IPR011650">
    <property type="entry name" value="Peptidase_M20_dimer"/>
</dbReference>
<reference evidence="4 5" key="1">
    <citation type="submission" date="2016-07" db="EMBL/GenBank/DDBJ databases">
        <title>Complete genome sequence of Bradyrhizobium icense LMTR 13T, a potential inoculant strain isolated from lima bean (Phaseolus lunatus) in Peru.</title>
        <authorList>
            <person name="Ormeno-Orrillo E."/>
            <person name="Duran D."/>
            <person name="Rogel M.A."/>
            <person name="Rey L."/>
            <person name="Imperial J."/>
            <person name="Ruiz-Argueso T."/>
            <person name="Martinez-Romero E."/>
        </authorList>
    </citation>
    <scope>NUCLEOTIDE SEQUENCE [LARGE SCALE GENOMIC DNA]</scope>
    <source>
        <strain evidence="4 5">LMTR 13</strain>
    </source>
</reference>
<organism evidence="4 5">
    <name type="scientific">Bradyrhizobium icense</name>
    <dbReference type="NCBI Taxonomy" id="1274631"/>
    <lineage>
        <taxon>Bacteria</taxon>
        <taxon>Pseudomonadati</taxon>
        <taxon>Pseudomonadota</taxon>
        <taxon>Alphaproteobacteria</taxon>
        <taxon>Hyphomicrobiales</taxon>
        <taxon>Nitrobacteraceae</taxon>
        <taxon>Bradyrhizobium</taxon>
    </lineage>
</organism>
<sequence>MRALSRIREFEQTMIGWRHDLHMHPEIGFEEHRTSEFIARTLAGFGLEVHRNIGKTGVVGRLAVGDSRRSIGLRADMDALPIEEINQFSHRSTVPGRMHACGHDGHVASLLGAARYLSEARQFNGVVHFIFQPAEEGLGGANAMLADGLFERFPCDVVFGFHNAPALPIGKFSIRGGVMMAGGAFFDITVKGKGAHGAHPEQSVDPVLTASHVVTALQSIASRNVAAVDAAVVSVTKIEAGDAYNVVPNQAVISGTARWFKPEVLDVIKANLRRIAVGVAEGFGASALVDFRVIFVPLVNTQGEAAFAADVAAEIAGEANVDRARSLMMGSEDFSFMLEKVPGAYINVGNGESAGLHNPGYDFNDEALPYAATIYARLVERKLATNS</sequence>
<feature type="binding site" evidence="2">
    <location>
        <position position="136"/>
    </location>
    <ligand>
        <name>Mn(2+)</name>
        <dbReference type="ChEBI" id="CHEBI:29035"/>
        <label>2</label>
    </ligand>
</feature>
<dbReference type="CDD" id="cd05666">
    <property type="entry name" value="M20_Acy1-like"/>
    <property type="match status" value="1"/>
</dbReference>
<dbReference type="Proteomes" id="UP000092839">
    <property type="component" value="Chromosome"/>
</dbReference>
<dbReference type="KEGG" id="bic:LMTR13_08200"/>
<dbReference type="InterPro" id="IPR036264">
    <property type="entry name" value="Bact_exopeptidase_dim_dom"/>
</dbReference>
<dbReference type="FunFam" id="3.30.70.360:FF:000001">
    <property type="entry name" value="N-acetyldiaminopimelate deacetylase"/>
    <property type="match status" value="1"/>
</dbReference>
<proteinExistence type="predicted"/>
<keyword evidence="5" id="KW-1185">Reference proteome</keyword>
<gene>
    <name evidence="4" type="ORF">LMTR13_08200</name>
</gene>
<evidence type="ECO:0000313" key="4">
    <source>
        <dbReference type="EMBL" id="ANW00163.1"/>
    </source>
</evidence>
<dbReference type="OrthoDB" id="9777385at2"/>
<dbReference type="Gene3D" id="3.40.630.10">
    <property type="entry name" value="Zn peptidases"/>
    <property type="match status" value="1"/>
</dbReference>
<dbReference type="InterPro" id="IPR002933">
    <property type="entry name" value="Peptidase_M20"/>
</dbReference>
<evidence type="ECO:0000313" key="5">
    <source>
        <dbReference type="Proteomes" id="UP000092839"/>
    </source>
</evidence>
<keyword evidence="2" id="KW-0464">Manganese</keyword>
<evidence type="ECO:0000259" key="3">
    <source>
        <dbReference type="Pfam" id="PF07687"/>
    </source>
</evidence>
<evidence type="ECO:0000256" key="1">
    <source>
        <dbReference type="ARBA" id="ARBA00022801"/>
    </source>
</evidence>
<dbReference type="Pfam" id="PF01546">
    <property type="entry name" value="Peptidase_M20"/>
    <property type="match status" value="1"/>
</dbReference>
<feature type="binding site" evidence="2">
    <location>
        <position position="101"/>
    </location>
    <ligand>
        <name>Mn(2+)</name>
        <dbReference type="ChEBI" id="CHEBI:29035"/>
        <label>2</label>
    </ligand>
</feature>
<accession>A0A1B1UBP8</accession>
<dbReference type="SUPFAM" id="SSF55031">
    <property type="entry name" value="Bacterial exopeptidase dimerisation domain"/>
    <property type="match status" value="1"/>
</dbReference>
<dbReference type="GO" id="GO:0046872">
    <property type="term" value="F:metal ion binding"/>
    <property type="evidence" value="ECO:0007669"/>
    <property type="project" value="UniProtKB-KW"/>
</dbReference>
<dbReference type="Gene3D" id="3.30.70.360">
    <property type="match status" value="1"/>
</dbReference>
<dbReference type="RefSeq" id="WP_065727449.1">
    <property type="nucleotide sequence ID" value="NZ_CP016428.1"/>
</dbReference>
<dbReference type="InterPro" id="IPR017439">
    <property type="entry name" value="Amidohydrolase"/>
</dbReference>
<feature type="binding site" evidence="2">
    <location>
        <position position="357"/>
    </location>
    <ligand>
        <name>Mn(2+)</name>
        <dbReference type="ChEBI" id="CHEBI:29035"/>
        <label>2</label>
    </ligand>
</feature>
<dbReference type="STRING" id="1274631.LMTR13_08200"/>
<dbReference type="GO" id="GO:0019877">
    <property type="term" value="P:diaminopimelate biosynthetic process"/>
    <property type="evidence" value="ECO:0007669"/>
    <property type="project" value="UniProtKB-ARBA"/>
</dbReference>
<name>A0A1B1UBP8_9BRAD</name>
<comment type="cofactor">
    <cofactor evidence="2">
        <name>Mn(2+)</name>
        <dbReference type="ChEBI" id="CHEBI:29035"/>
    </cofactor>
    <text evidence="2">The Mn(2+) ion enhances activity.</text>
</comment>
<dbReference type="AlphaFoldDB" id="A0A1B1UBP8"/>
<feature type="binding site" evidence="2">
    <location>
        <position position="162"/>
    </location>
    <ligand>
        <name>Mn(2+)</name>
        <dbReference type="ChEBI" id="CHEBI:29035"/>
        <label>2</label>
    </ligand>
</feature>